<evidence type="ECO:0000313" key="2">
    <source>
        <dbReference type="EMBL" id="AHJ95453.1"/>
    </source>
</evidence>
<keyword evidence="1" id="KW-0472">Membrane</keyword>
<feature type="transmembrane region" description="Helical" evidence="1">
    <location>
        <begin position="47"/>
        <end position="73"/>
    </location>
</feature>
<protein>
    <submittedName>
        <fullName evidence="2">Uncharacterized protein</fullName>
    </submittedName>
</protein>
<feature type="transmembrane region" description="Helical" evidence="1">
    <location>
        <begin position="85"/>
        <end position="110"/>
    </location>
</feature>
<keyword evidence="3" id="KW-1185">Reference proteome</keyword>
<name>W8ESF2_9BACT</name>
<geneLocation type="plasmid" evidence="2 3">
    <name>pHsw1</name>
</geneLocation>
<gene>
    <name evidence="2" type="ORF">Hsw_PA0120</name>
</gene>
<dbReference type="Proteomes" id="UP000019423">
    <property type="component" value="Plasmid pHsw1"/>
</dbReference>
<dbReference type="EMBL" id="CP007144">
    <property type="protein sequence ID" value="AHJ95453.1"/>
    <property type="molecule type" value="Genomic_DNA"/>
</dbReference>
<keyword evidence="1" id="KW-0812">Transmembrane</keyword>
<organism evidence="2 3">
    <name type="scientific">Hymenobacter swuensis DY53</name>
    <dbReference type="NCBI Taxonomy" id="1227739"/>
    <lineage>
        <taxon>Bacteria</taxon>
        <taxon>Pseudomonadati</taxon>
        <taxon>Bacteroidota</taxon>
        <taxon>Cytophagia</taxon>
        <taxon>Cytophagales</taxon>
        <taxon>Hymenobacteraceae</taxon>
        <taxon>Hymenobacter</taxon>
    </lineage>
</organism>
<accession>W8ESF2</accession>
<evidence type="ECO:0000313" key="3">
    <source>
        <dbReference type="Proteomes" id="UP000019423"/>
    </source>
</evidence>
<keyword evidence="2" id="KW-0614">Plasmid</keyword>
<reference evidence="2 3" key="1">
    <citation type="submission" date="2014-01" db="EMBL/GenBank/DDBJ databases">
        <title>Complete sequence of plasmid1 of ionizing-radiation resistance bacterium Hymenobacter swuensis DY53.</title>
        <authorList>
            <person name="Jung J.-H."/>
            <person name="Jeong S.-W."/>
            <person name="Joe M.-H."/>
            <person name="Cho y.-j."/>
            <person name="Kim M.-K."/>
            <person name="Lim S.-Y."/>
        </authorList>
    </citation>
    <scope>NUCLEOTIDE SEQUENCE [LARGE SCALE GENOMIC DNA]</scope>
    <source>
        <strain evidence="2 3">DY53</strain>
        <plasmid evidence="2 3">pHsw1</plasmid>
    </source>
</reference>
<dbReference type="PATRIC" id="fig|1227739.3.peg.149"/>
<proteinExistence type="predicted"/>
<dbReference type="AlphaFoldDB" id="W8ESF2"/>
<dbReference type="KEGG" id="hsw:Hsw_PA0120"/>
<sequence>MPVLRSLLIGFVTFCGLLALFLASDFELYTEYLAGLPGLPVLYSYRVYYSILIIICRLSWVWVLLSIVGSYVWHTRRLDRTTRVGVVADVLMLVQYACWLALALVMQFFMFDGLGITE</sequence>
<evidence type="ECO:0000256" key="1">
    <source>
        <dbReference type="SAM" id="Phobius"/>
    </source>
</evidence>
<dbReference type="HOGENOM" id="CLU_2069909_0_0_10"/>
<keyword evidence="1" id="KW-1133">Transmembrane helix</keyword>